<feature type="compositionally biased region" description="Low complexity" evidence="1">
    <location>
        <begin position="34"/>
        <end position="52"/>
    </location>
</feature>
<feature type="non-terminal residue" evidence="2">
    <location>
        <position position="100"/>
    </location>
</feature>
<feature type="compositionally biased region" description="Basic and acidic residues" evidence="1">
    <location>
        <begin position="53"/>
        <end position="88"/>
    </location>
</feature>
<feature type="non-terminal residue" evidence="2">
    <location>
        <position position="1"/>
    </location>
</feature>
<reference evidence="2" key="1">
    <citation type="submission" date="2020-02" db="EMBL/GenBank/DDBJ databases">
        <authorList>
            <person name="Meier V. D."/>
        </authorList>
    </citation>
    <scope>NUCLEOTIDE SEQUENCE</scope>
    <source>
        <strain evidence="2">AVDCRST_MAG33</strain>
    </source>
</reference>
<dbReference type="EMBL" id="CADCWK010000231">
    <property type="protein sequence ID" value="CAA9566248.1"/>
    <property type="molecule type" value="Genomic_DNA"/>
</dbReference>
<keyword evidence="2" id="KW-0436">Ligase</keyword>
<gene>
    <name evidence="2" type="ORF">AVDCRST_MAG33-2089</name>
</gene>
<feature type="compositionally biased region" description="Basic residues" evidence="1">
    <location>
        <begin position="17"/>
        <end position="33"/>
    </location>
</feature>
<sequence>DVPRRVQGSRWQTGQGRLHRRRRDPAGRRRQRRLLPLPRGDPGGHPRVAGRAPGRDRRGGDRRPDPPADRPRRRTPRDIPGGHRDRGPSRPRGAGLVPGL</sequence>
<protein>
    <submittedName>
        <fullName evidence="2">Lipoate-protein ligase A</fullName>
    </submittedName>
</protein>
<dbReference type="GO" id="GO:0016874">
    <property type="term" value="F:ligase activity"/>
    <property type="evidence" value="ECO:0007669"/>
    <property type="project" value="UniProtKB-KW"/>
</dbReference>
<feature type="region of interest" description="Disordered" evidence="1">
    <location>
        <begin position="1"/>
        <end position="100"/>
    </location>
</feature>
<proteinExistence type="predicted"/>
<accession>A0A6J4V0W9</accession>
<name>A0A6J4V0W9_9BACT</name>
<organism evidence="2">
    <name type="scientific">uncultured Thermomicrobiales bacterium</name>
    <dbReference type="NCBI Taxonomy" id="1645740"/>
    <lineage>
        <taxon>Bacteria</taxon>
        <taxon>Pseudomonadati</taxon>
        <taxon>Thermomicrobiota</taxon>
        <taxon>Thermomicrobia</taxon>
        <taxon>Thermomicrobiales</taxon>
        <taxon>environmental samples</taxon>
    </lineage>
</organism>
<evidence type="ECO:0000313" key="2">
    <source>
        <dbReference type="EMBL" id="CAA9566248.1"/>
    </source>
</evidence>
<dbReference type="AlphaFoldDB" id="A0A6J4V0W9"/>
<evidence type="ECO:0000256" key="1">
    <source>
        <dbReference type="SAM" id="MobiDB-lite"/>
    </source>
</evidence>